<dbReference type="PROSITE" id="PS00022">
    <property type="entry name" value="EGF_1"/>
    <property type="match status" value="2"/>
</dbReference>
<evidence type="ECO:0000256" key="2">
    <source>
        <dbReference type="PROSITE-ProRule" id="PRU00076"/>
    </source>
</evidence>
<sequence>MYRFVILCFGLLVYIKQIRGDGNGITTVYKFRTLKSNTENVGLLDSFGLTSVSTHSENVKYLNTCSVSVHVENNPQRMPLFNIHGDSVLPNTTLPPLYSDQGLSTWQLILNNGTTRPLPAIHPFKIDLNNARDMAPGIINHTKAIMKDIMDTSDNDVVFEQRRVVRDEDLFKIIEKKPNTKTIVGVEFQASTEIMVIISWSGSTFKYKSLQVTVTDNRDIFVCYQNSVYPKTNDDLYSMCSFAPQKYTLDEKNQARLDIDITNNIIVIDKVSSITHETQLTIPSDCDTYTIRHEYIEYHSSSSTGEEVLYTLKQQTPITIVSPWIDMEYNPTMVILYSRPEGSNLSVCMESINTVQQTELVCEEQPQQNNIVLKQVNMTLAQDWIGRKRIKIIAGGGALVGNVWEGRHLDLYRVKEPQACVKSSMRDIYSIPHFEPHTIAQSDKVSHCFNGGRLENDFICSCPPGFVGHACQIPCGRNLFGQKCGKQCSRSPSACKGVVLCTPEYGCSCAPGYQGDYCSEQCQPGFYGADCKQ</sequence>
<reference evidence="5" key="1">
    <citation type="submission" date="2021-05" db="EMBL/GenBank/DDBJ databases">
        <authorList>
            <person name="Alioto T."/>
            <person name="Alioto T."/>
            <person name="Gomez Garrido J."/>
        </authorList>
    </citation>
    <scope>NUCLEOTIDE SEQUENCE</scope>
</reference>
<proteinExistence type="predicted"/>
<dbReference type="InterPro" id="IPR002049">
    <property type="entry name" value="LE_dom"/>
</dbReference>
<dbReference type="Gene3D" id="2.170.300.10">
    <property type="entry name" value="Tie2 ligand-binding domain superfamily"/>
    <property type="match status" value="1"/>
</dbReference>
<dbReference type="PANTHER" id="PTHR24043:SF0">
    <property type="entry name" value="SCAVENGER RECEPTOR CLASS F MEMBER 1"/>
    <property type="match status" value="1"/>
</dbReference>
<evidence type="ECO:0000313" key="5">
    <source>
        <dbReference type="EMBL" id="CAG6726821.1"/>
    </source>
</evidence>
<feature type="chain" id="PRO_5034599264" evidence="3">
    <location>
        <begin position="21"/>
        <end position="533"/>
    </location>
</feature>
<dbReference type="PROSITE" id="PS50026">
    <property type="entry name" value="EGF_3"/>
    <property type="match status" value="1"/>
</dbReference>
<dbReference type="CDD" id="cd00055">
    <property type="entry name" value="EGF_Lam"/>
    <property type="match status" value="1"/>
</dbReference>
<dbReference type="GO" id="GO:0016322">
    <property type="term" value="P:neuron remodeling"/>
    <property type="evidence" value="ECO:0007669"/>
    <property type="project" value="TreeGrafter"/>
</dbReference>
<protein>
    <submittedName>
        <fullName evidence="5">Angiopoietin-1 receptor</fullName>
    </submittedName>
</protein>
<evidence type="ECO:0000256" key="1">
    <source>
        <dbReference type="ARBA" id="ARBA00022536"/>
    </source>
</evidence>
<dbReference type="GO" id="GO:0048513">
    <property type="term" value="P:animal organ development"/>
    <property type="evidence" value="ECO:0007669"/>
    <property type="project" value="UniProtKB-ARBA"/>
</dbReference>
<dbReference type="AlphaFoldDB" id="A0A8D9DQ30"/>
<feature type="domain" description="EGF-like" evidence="4">
    <location>
        <begin position="438"/>
        <end position="472"/>
    </location>
</feature>
<dbReference type="GO" id="GO:0030169">
    <property type="term" value="F:low-density lipoprotein particle binding"/>
    <property type="evidence" value="ECO:0007669"/>
    <property type="project" value="TreeGrafter"/>
</dbReference>
<feature type="disulfide bond" evidence="2">
    <location>
        <begin position="462"/>
        <end position="471"/>
    </location>
</feature>
<dbReference type="CDD" id="cd00054">
    <property type="entry name" value="EGF_CA"/>
    <property type="match status" value="1"/>
</dbReference>
<dbReference type="InterPro" id="IPR042635">
    <property type="entry name" value="MEGF10/SREC1/2-like"/>
</dbReference>
<dbReference type="SMART" id="SM00181">
    <property type="entry name" value="EGF"/>
    <property type="match status" value="2"/>
</dbReference>
<keyword evidence="3" id="KW-0732">Signal</keyword>
<keyword evidence="2" id="KW-1015">Disulfide bond</keyword>
<keyword evidence="5" id="KW-0675">Receptor</keyword>
<dbReference type="EMBL" id="HBUF01372421">
    <property type="protein sequence ID" value="CAG6726821.1"/>
    <property type="molecule type" value="Transcribed_RNA"/>
</dbReference>
<dbReference type="GO" id="GO:0016358">
    <property type="term" value="P:dendrite development"/>
    <property type="evidence" value="ECO:0007669"/>
    <property type="project" value="TreeGrafter"/>
</dbReference>
<keyword evidence="1 2" id="KW-0245">EGF-like domain</keyword>
<dbReference type="GO" id="GO:0010976">
    <property type="term" value="P:positive regulation of neuron projection development"/>
    <property type="evidence" value="ECO:0007669"/>
    <property type="project" value="TreeGrafter"/>
</dbReference>
<comment type="caution">
    <text evidence="2">Lacks conserved residue(s) required for the propagation of feature annotation.</text>
</comment>
<evidence type="ECO:0000256" key="3">
    <source>
        <dbReference type="SAM" id="SignalP"/>
    </source>
</evidence>
<dbReference type="GO" id="GO:0007157">
    <property type="term" value="P:heterophilic cell-cell adhesion via plasma membrane cell adhesion molecules"/>
    <property type="evidence" value="ECO:0007669"/>
    <property type="project" value="TreeGrafter"/>
</dbReference>
<dbReference type="GO" id="GO:0016020">
    <property type="term" value="C:membrane"/>
    <property type="evidence" value="ECO:0007669"/>
    <property type="project" value="TreeGrafter"/>
</dbReference>
<dbReference type="PANTHER" id="PTHR24043">
    <property type="entry name" value="SCAVENGER RECEPTOR CLASS F"/>
    <property type="match status" value="1"/>
</dbReference>
<organism evidence="5">
    <name type="scientific">Cacopsylla melanoneura</name>
    <dbReference type="NCBI Taxonomy" id="428564"/>
    <lineage>
        <taxon>Eukaryota</taxon>
        <taxon>Metazoa</taxon>
        <taxon>Ecdysozoa</taxon>
        <taxon>Arthropoda</taxon>
        <taxon>Hexapoda</taxon>
        <taxon>Insecta</taxon>
        <taxon>Pterygota</taxon>
        <taxon>Neoptera</taxon>
        <taxon>Paraneoptera</taxon>
        <taxon>Hemiptera</taxon>
        <taxon>Sternorrhyncha</taxon>
        <taxon>Psylloidea</taxon>
        <taxon>Psyllidae</taxon>
        <taxon>Psyllinae</taxon>
        <taxon>Cacopsylla</taxon>
    </lineage>
</organism>
<name>A0A8D9DQ30_9HEMI</name>
<dbReference type="GO" id="GO:0005044">
    <property type="term" value="F:scavenger receptor activity"/>
    <property type="evidence" value="ECO:0007669"/>
    <property type="project" value="InterPro"/>
</dbReference>
<feature type="signal peptide" evidence="3">
    <location>
        <begin position="1"/>
        <end position="20"/>
    </location>
</feature>
<accession>A0A8D9DQ30</accession>
<evidence type="ECO:0000259" key="4">
    <source>
        <dbReference type="PROSITE" id="PS50026"/>
    </source>
</evidence>
<dbReference type="InterPro" id="IPR000742">
    <property type="entry name" value="EGF"/>
</dbReference>